<evidence type="ECO:0000256" key="1">
    <source>
        <dbReference type="SAM" id="MobiDB-lite"/>
    </source>
</evidence>
<dbReference type="GO" id="GO:0006368">
    <property type="term" value="P:transcription elongation by RNA polymerase II"/>
    <property type="evidence" value="ECO:0007669"/>
    <property type="project" value="TreeGrafter"/>
</dbReference>
<dbReference type="GO" id="GO:0003729">
    <property type="term" value="F:mRNA binding"/>
    <property type="evidence" value="ECO:0007669"/>
    <property type="project" value="TreeGrafter"/>
</dbReference>
<feature type="compositionally biased region" description="Acidic residues" evidence="1">
    <location>
        <begin position="1"/>
        <end position="14"/>
    </location>
</feature>
<dbReference type="GO" id="GO:0032044">
    <property type="term" value="C:DSIF complex"/>
    <property type="evidence" value="ECO:0007669"/>
    <property type="project" value="TreeGrafter"/>
</dbReference>
<feature type="region of interest" description="Disordered" evidence="1">
    <location>
        <begin position="110"/>
        <end position="131"/>
    </location>
</feature>
<dbReference type="InterPro" id="IPR039659">
    <property type="entry name" value="SPT5"/>
</dbReference>
<comment type="caution">
    <text evidence="2">The sequence shown here is derived from an EMBL/GenBank/DDBJ whole genome shotgun (WGS) entry which is preliminary data.</text>
</comment>
<evidence type="ECO:0008006" key="4">
    <source>
        <dbReference type="Google" id="ProtNLM"/>
    </source>
</evidence>
<protein>
    <recommendedName>
        <fullName evidence="4">Chromatin elongation factor SPT5</fullName>
    </recommendedName>
</protein>
<proteinExistence type="predicted"/>
<dbReference type="EMBL" id="JARJCM010000061">
    <property type="protein sequence ID" value="KAJ7033986.1"/>
    <property type="molecule type" value="Genomic_DNA"/>
</dbReference>
<reference evidence="2" key="1">
    <citation type="submission" date="2023-03" db="EMBL/GenBank/DDBJ databases">
        <title>Massive genome expansion in bonnet fungi (Mycena s.s.) driven by repeated elements and novel gene families across ecological guilds.</title>
        <authorList>
            <consortium name="Lawrence Berkeley National Laboratory"/>
            <person name="Harder C.B."/>
            <person name="Miyauchi S."/>
            <person name="Viragh M."/>
            <person name="Kuo A."/>
            <person name="Thoen E."/>
            <person name="Andreopoulos B."/>
            <person name="Lu D."/>
            <person name="Skrede I."/>
            <person name="Drula E."/>
            <person name="Henrissat B."/>
            <person name="Morin E."/>
            <person name="Kohler A."/>
            <person name="Barry K."/>
            <person name="LaButti K."/>
            <person name="Morin E."/>
            <person name="Salamov A."/>
            <person name="Lipzen A."/>
            <person name="Mereny Z."/>
            <person name="Hegedus B."/>
            <person name="Baldrian P."/>
            <person name="Stursova M."/>
            <person name="Weitz H."/>
            <person name="Taylor A."/>
            <person name="Grigoriev I.V."/>
            <person name="Nagy L.G."/>
            <person name="Martin F."/>
            <person name="Kauserud H."/>
        </authorList>
    </citation>
    <scope>NUCLEOTIDE SEQUENCE</scope>
    <source>
        <strain evidence="2">CBHHK200</strain>
    </source>
</reference>
<evidence type="ECO:0000313" key="3">
    <source>
        <dbReference type="Proteomes" id="UP001218188"/>
    </source>
</evidence>
<accession>A0AAD6SVR9</accession>
<dbReference type="PANTHER" id="PTHR11125:SF7">
    <property type="entry name" value="TRANSCRIPTION ELONGATION FACTOR SPT5"/>
    <property type="match status" value="1"/>
</dbReference>
<keyword evidence="3" id="KW-1185">Reference proteome</keyword>
<name>A0AAD6SVR9_9AGAR</name>
<feature type="compositionally biased region" description="Acidic residues" evidence="1">
    <location>
        <begin position="48"/>
        <end position="58"/>
    </location>
</feature>
<sequence length="1188" mass="132056">MYADEQNWEDDYVLDEPKPESPRRALVAPLPSSGDVSMEVDHDLEEGREYEEGDDLEEDVEMGDGALDLFIGGFIGEEDDEDSAEAQARAYDNRHYKMDTIMWDWEESGAKRRPALPSRSPTPAIGASRERTPLFLPVGAAPRWDSRASSIAATPAPLFLPSDSRASSILGTPPPEFDFLPEEDEEAAETGRGMPKNVAQFFDLTAIEDSAGDGQEEPETAADRAFIDDTAMEEELAFSVQRAFEQLVPIDDSDDSDDAEELASAVERRAEMRGYNRQRASTLPLGDAEDVVPENVPKRLGKFLVIDLVNLPTIQDPELYRVTLEPGREWSFLQWIITKLIPSDAKASKILSAFSRPAEPGVVYIETTSRATLQWALQQQRMRIQGLVPVAERASLLWEPLGYREGWGRITKGRAYKGDLVLVYDATDRGALWRQRDSKTKAFRLFRPVTHAGEVKWLEDGSCVYGGITYHQGLLAKPVAVERLSQKNVNPTEEEMEGFRHVVHQRVDFADHVPDALGIATGDRVVVDCRAGWILAIRVIESERVAAVCKNYGHNSTQTQVPPDSVFYVPVRHLEHHVLRIPRTLEIQDRVLVVDGKYTGEMGRVVELHTDPLVVGKYTVTLQPLPPPREKGAENDTTGAVVPPAITVDRSQVVQHSTRRLGNVQKGEKDYSNIIVVPSNHLKWLDPNGSPLPTASKATSTIQDAEKLLMTQFDLDRRHRLGKMLYTGKGFTGRQVTVEGKHHFKGQHGSVVGWSLPKRVNKNSKDWKPDEQVAEEMLFAEGENSALNAGEVQIRLDGQPNIITAPMERVIDRDSRLPLAQAITVWWTAPVKNRPVTPPPEPQTIVEMAAGSPLWTGPERTLTMREAMAQDCERAELNGSWLTHPALINKRIDVRVDVTIVEQRWLAGWTQRARKAHGKVGYIVIVAGDKVETTMLHVRLGATGSKVMLPASNLRPERTMYQDLAHPTSESITSAEVRVIIVGPDLQNSREHIICARQVRGVVSKPRGDVWIVPAVFTVPFAKYSAGGGANRTSDEASSDLDIGLPLTLEVAIAWTYRFIYFTMQPSQVRDQFLFVAPTDPVSAHVLKLNVRTYFVLQICFVELNSKGLECNQVKYATNFFSSHQVTDPVSAHVLKLNVRTYFVLQICFVELNSKGLVPTPSAAGASSAPIPVPQTLRIVQVIPQAGN</sequence>
<dbReference type="AlphaFoldDB" id="A0AAD6SVR9"/>
<dbReference type="InterPro" id="IPR036735">
    <property type="entry name" value="NGN_dom_sf"/>
</dbReference>
<evidence type="ECO:0000313" key="2">
    <source>
        <dbReference type="EMBL" id="KAJ7033986.1"/>
    </source>
</evidence>
<gene>
    <name evidence="2" type="ORF">C8F04DRAFT_1183734</name>
</gene>
<dbReference type="PANTHER" id="PTHR11125">
    <property type="entry name" value="SUPPRESSOR OF TY 5"/>
    <property type="match status" value="1"/>
</dbReference>
<dbReference type="Gene3D" id="3.30.70.940">
    <property type="entry name" value="NusG, N-terminal domain"/>
    <property type="match status" value="1"/>
</dbReference>
<dbReference type="GO" id="GO:0032784">
    <property type="term" value="P:regulation of DNA-templated transcription elongation"/>
    <property type="evidence" value="ECO:0007669"/>
    <property type="project" value="InterPro"/>
</dbReference>
<organism evidence="2 3">
    <name type="scientific">Mycena alexandri</name>
    <dbReference type="NCBI Taxonomy" id="1745969"/>
    <lineage>
        <taxon>Eukaryota</taxon>
        <taxon>Fungi</taxon>
        <taxon>Dikarya</taxon>
        <taxon>Basidiomycota</taxon>
        <taxon>Agaricomycotina</taxon>
        <taxon>Agaricomycetes</taxon>
        <taxon>Agaricomycetidae</taxon>
        <taxon>Agaricales</taxon>
        <taxon>Marasmiineae</taxon>
        <taxon>Mycenaceae</taxon>
        <taxon>Mycena</taxon>
    </lineage>
</organism>
<feature type="region of interest" description="Disordered" evidence="1">
    <location>
        <begin position="1"/>
        <end position="58"/>
    </location>
</feature>
<dbReference type="Proteomes" id="UP001218188">
    <property type="component" value="Unassembled WGS sequence"/>
</dbReference>
<dbReference type="GO" id="GO:0006357">
    <property type="term" value="P:regulation of transcription by RNA polymerase II"/>
    <property type="evidence" value="ECO:0007669"/>
    <property type="project" value="InterPro"/>
</dbReference>